<evidence type="ECO:0000313" key="2">
    <source>
        <dbReference type="Proteomes" id="UP000242519"/>
    </source>
</evidence>
<sequence length="403" mass="42932">MTESGHGFSGEHHIGSSAIAAGVSDDRGTDVVGASGGAGAYVQGTVVRPRHGGRKPADAPAAYRSTALGLGMVLVLVLVLQCKAEQSARRCGSPNLRTTHSKELYRQHHHDHHHHHQRHLQLATPSPTAAVDASACTISLSRRNDSSDLPHAVVLPDSPSRPACRIVAATTDEHPNYPGTNLNWTAVSRQIQLLQSFQITILSPPPPQLRLRTAAAVRGERQAGKRGMAASVARMSRCFVLRRCVRGPRCCCWFASFIQPGPVWIPAGQASALVLKHRRCRQQSPGDAVSSGLDAVNARVLIPPVKRPAIPHRSARPAWFSSDAQALPPAALYIKRQPSPLSLLGLGRPSMPDDGIYVGIGPPALCPGRLGEDGGEGDACVQCASIDVLASACRVRGHLRPVW</sequence>
<accession>A0A218Z4P4</accession>
<protein>
    <submittedName>
        <fullName evidence="1">Uncharacterized protein</fullName>
    </submittedName>
</protein>
<evidence type="ECO:0000313" key="1">
    <source>
        <dbReference type="EMBL" id="OWP02235.1"/>
    </source>
</evidence>
<gene>
    <name evidence="1" type="ORF">B2J93_1023</name>
</gene>
<proteinExistence type="predicted"/>
<organism evidence="1 2">
    <name type="scientific">Diplocarpon coronariae</name>
    <dbReference type="NCBI Taxonomy" id="2795749"/>
    <lineage>
        <taxon>Eukaryota</taxon>
        <taxon>Fungi</taxon>
        <taxon>Dikarya</taxon>
        <taxon>Ascomycota</taxon>
        <taxon>Pezizomycotina</taxon>
        <taxon>Leotiomycetes</taxon>
        <taxon>Helotiales</taxon>
        <taxon>Drepanopezizaceae</taxon>
        <taxon>Diplocarpon</taxon>
    </lineage>
</organism>
<comment type="caution">
    <text evidence="1">The sequence shown here is derived from an EMBL/GenBank/DDBJ whole genome shotgun (WGS) entry which is preliminary data.</text>
</comment>
<dbReference type="Proteomes" id="UP000242519">
    <property type="component" value="Unassembled WGS sequence"/>
</dbReference>
<dbReference type="AlphaFoldDB" id="A0A218Z4P4"/>
<reference evidence="1 2" key="1">
    <citation type="submission" date="2017-04" db="EMBL/GenBank/DDBJ databases">
        <title>Draft genome sequence of Marssonina coronaria NL1: causal agent of apple blotch.</title>
        <authorList>
            <person name="Cheng Q."/>
        </authorList>
    </citation>
    <scope>NUCLEOTIDE SEQUENCE [LARGE SCALE GENOMIC DNA]</scope>
    <source>
        <strain evidence="1 2">NL1</strain>
    </source>
</reference>
<keyword evidence="2" id="KW-1185">Reference proteome</keyword>
<dbReference type="InParanoid" id="A0A218Z4P4"/>
<name>A0A218Z4P4_9HELO</name>
<dbReference type="EMBL" id="MZNU01000241">
    <property type="protein sequence ID" value="OWP02235.1"/>
    <property type="molecule type" value="Genomic_DNA"/>
</dbReference>